<reference evidence="2 3" key="1">
    <citation type="journal article" date="2016" name="Mol. Biol. Evol.">
        <title>Comparative Genomics of Early-Diverging Mushroom-Forming Fungi Provides Insights into the Origins of Lignocellulose Decay Capabilities.</title>
        <authorList>
            <person name="Nagy L.G."/>
            <person name="Riley R."/>
            <person name="Tritt A."/>
            <person name="Adam C."/>
            <person name="Daum C."/>
            <person name="Floudas D."/>
            <person name="Sun H."/>
            <person name="Yadav J.S."/>
            <person name="Pangilinan J."/>
            <person name="Larsson K.H."/>
            <person name="Matsuura K."/>
            <person name="Barry K."/>
            <person name="Labutti K."/>
            <person name="Kuo R."/>
            <person name="Ohm R.A."/>
            <person name="Bhattacharya S.S."/>
            <person name="Shirouzu T."/>
            <person name="Yoshinaga Y."/>
            <person name="Martin F.M."/>
            <person name="Grigoriev I.V."/>
            <person name="Hibbett D.S."/>
        </authorList>
    </citation>
    <scope>NUCLEOTIDE SEQUENCE [LARGE SCALE GENOMIC DNA]</scope>
    <source>
        <strain evidence="2 3">TUFC12733</strain>
    </source>
</reference>
<dbReference type="InterPro" id="IPR009836">
    <property type="entry name" value="GRDP-like"/>
</dbReference>
<dbReference type="Proteomes" id="UP000076738">
    <property type="component" value="Unassembled WGS sequence"/>
</dbReference>
<accession>A0A167RSQ6</accession>
<dbReference type="PANTHER" id="PTHR34365">
    <property type="entry name" value="ENOLASE (DUF1399)"/>
    <property type="match status" value="1"/>
</dbReference>
<gene>
    <name evidence="2" type="ORF">CALVIDRAFT_552317</name>
</gene>
<dbReference type="PANTHER" id="PTHR34365:SF7">
    <property type="entry name" value="GLYCINE-RICH DOMAIN-CONTAINING PROTEIN 1"/>
    <property type="match status" value="1"/>
</dbReference>
<feature type="region of interest" description="Disordered" evidence="1">
    <location>
        <begin position="559"/>
        <end position="607"/>
    </location>
</feature>
<keyword evidence="3" id="KW-1185">Reference proteome</keyword>
<evidence type="ECO:0000313" key="3">
    <source>
        <dbReference type="Proteomes" id="UP000076738"/>
    </source>
</evidence>
<sequence length="673" mass="75043">MSDSAWTAQDPLDYLAPPDIDEPPPPIDLPPNYDGSAEIGDELPTPGGDLPPAYPVNLPSSFPIGAQDTHPLVKITEVEAHLRLLGAFWQLRQDVVTMGETGTAWDELSQLERWIIFVSRAAWRFELWYTNLLCRPGRDDQPLSRDEIPPLDVAMIWHSFCLHPLEYLEDGLVRAKRLLKIGQIFSFEAFTGQPFVFSALVLPSETIRVRCPRCKKAFQVAWYNDDRTGFGQDGFQETCKSCELEFGKETMGVRRLAEHIRTWLIKEGTPGDCLAGTLIDYTTGLPDFKKAYFFNRKLLNYFGSVCKKDEQKTAVGIGDAIKWNTITAEYCMRIGMRLIDNSPSPPRWSKVLSHYTHAGIFSLDLIGATLRQSNFIKEMFDLGWTRPGAFATDKTVLARSIARYHAWLDMFATIPNLTPVPTLDIDLIWHTNMLYTDRYRAETYKLLGRIPNHDDKVEETALADAFDETARAWRSRFGVPYSLCGCAPLSNDSTLSKLKNIGRRGSQNARPSTVDVKTIVGGDDSDSEDEVTHPSTHYAVLVLDNPSVERARARRTGELRKMQEQARKAAAKAKGLTPNTAPSGRQERTEPKPGHMQAFRRARPGPEEQRRAIYAAYLVDGKELGGGHCAVGIEGGICKINGAAAFCTSPGRCTAAGSCRMGMRGSVIGMKIF</sequence>
<name>A0A167RSQ6_CALVF</name>
<dbReference type="AlphaFoldDB" id="A0A167RSQ6"/>
<feature type="region of interest" description="Disordered" evidence="1">
    <location>
        <begin position="1"/>
        <end position="54"/>
    </location>
</feature>
<dbReference type="EMBL" id="KV417267">
    <property type="protein sequence ID" value="KZP01237.1"/>
    <property type="molecule type" value="Genomic_DNA"/>
</dbReference>
<protein>
    <submittedName>
        <fullName evidence="2">Uncharacterized protein</fullName>
    </submittedName>
</protein>
<dbReference type="STRING" id="1330018.A0A167RSQ6"/>
<organism evidence="2 3">
    <name type="scientific">Calocera viscosa (strain TUFC12733)</name>
    <dbReference type="NCBI Taxonomy" id="1330018"/>
    <lineage>
        <taxon>Eukaryota</taxon>
        <taxon>Fungi</taxon>
        <taxon>Dikarya</taxon>
        <taxon>Basidiomycota</taxon>
        <taxon>Agaricomycotina</taxon>
        <taxon>Dacrymycetes</taxon>
        <taxon>Dacrymycetales</taxon>
        <taxon>Dacrymycetaceae</taxon>
        <taxon>Calocera</taxon>
    </lineage>
</organism>
<evidence type="ECO:0000256" key="1">
    <source>
        <dbReference type="SAM" id="MobiDB-lite"/>
    </source>
</evidence>
<proteinExistence type="predicted"/>
<dbReference type="OrthoDB" id="2684236at2759"/>
<dbReference type="Pfam" id="PF07173">
    <property type="entry name" value="GRDP-like"/>
    <property type="match status" value="1"/>
</dbReference>
<evidence type="ECO:0000313" key="2">
    <source>
        <dbReference type="EMBL" id="KZP01237.1"/>
    </source>
</evidence>